<evidence type="ECO:0000313" key="3">
    <source>
        <dbReference type="Proteomes" id="UP000283269"/>
    </source>
</evidence>
<gene>
    <name evidence="2" type="ORF">CVT25_011239</name>
</gene>
<name>A0A409WGK0_PSICY</name>
<feature type="region of interest" description="Disordered" evidence="1">
    <location>
        <begin position="1"/>
        <end position="30"/>
    </location>
</feature>
<dbReference type="AlphaFoldDB" id="A0A409WGK0"/>
<dbReference type="Proteomes" id="UP000283269">
    <property type="component" value="Unassembled WGS sequence"/>
</dbReference>
<reference evidence="2 3" key="1">
    <citation type="journal article" date="2018" name="Evol. Lett.">
        <title>Horizontal gene cluster transfer increased hallucinogenic mushroom diversity.</title>
        <authorList>
            <person name="Reynolds H.T."/>
            <person name="Vijayakumar V."/>
            <person name="Gluck-Thaler E."/>
            <person name="Korotkin H.B."/>
            <person name="Matheny P.B."/>
            <person name="Slot J.C."/>
        </authorList>
    </citation>
    <scope>NUCLEOTIDE SEQUENCE [LARGE SCALE GENOMIC DNA]</scope>
    <source>
        <strain evidence="2 3">2631</strain>
    </source>
</reference>
<protein>
    <submittedName>
        <fullName evidence="2">Uncharacterized protein</fullName>
    </submittedName>
</protein>
<dbReference type="InParanoid" id="A0A409WGK0"/>
<accession>A0A409WGK0</accession>
<sequence>MEQKREDQPGSTAGNGGMPRLEKLRSSSQASASFDEYQIVQVPYVVPPMLSAVAVGHGRRENDGPSSVKVPGR</sequence>
<comment type="caution">
    <text evidence="2">The sequence shown here is derived from an EMBL/GenBank/DDBJ whole genome shotgun (WGS) entry which is preliminary data.</text>
</comment>
<dbReference type="EMBL" id="NHYD01003435">
    <property type="protein sequence ID" value="PPQ77629.1"/>
    <property type="molecule type" value="Genomic_DNA"/>
</dbReference>
<keyword evidence="3" id="KW-1185">Reference proteome</keyword>
<evidence type="ECO:0000313" key="2">
    <source>
        <dbReference type="EMBL" id="PPQ77629.1"/>
    </source>
</evidence>
<evidence type="ECO:0000256" key="1">
    <source>
        <dbReference type="SAM" id="MobiDB-lite"/>
    </source>
</evidence>
<organism evidence="2 3">
    <name type="scientific">Psilocybe cyanescens</name>
    <dbReference type="NCBI Taxonomy" id="93625"/>
    <lineage>
        <taxon>Eukaryota</taxon>
        <taxon>Fungi</taxon>
        <taxon>Dikarya</taxon>
        <taxon>Basidiomycota</taxon>
        <taxon>Agaricomycotina</taxon>
        <taxon>Agaricomycetes</taxon>
        <taxon>Agaricomycetidae</taxon>
        <taxon>Agaricales</taxon>
        <taxon>Agaricineae</taxon>
        <taxon>Strophariaceae</taxon>
        <taxon>Psilocybe</taxon>
    </lineage>
</organism>
<proteinExistence type="predicted"/>